<protein>
    <recommendedName>
        <fullName evidence="5">Cytochrome c domain-containing protein</fullName>
    </recommendedName>
</protein>
<dbReference type="GO" id="GO:0004130">
    <property type="term" value="F:cytochrome-c peroxidase activity"/>
    <property type="evidence" value="ECO:0007669"/>
    <property type="project" value="TreeGrafter"/>
</dbReference>
<dbReference type="PROSITE" id="PS51007">
    <property type="entry name" value="CYTC"/>
    <property type="match status" value="1"/>
</dbReference>
<evidence type="ECO:0000313" key="7">
    <source>
        <dbReference type="Proteomes" id="UP000436006"/>
    </source>
</evidence>
<gene>
    <name evidence="6" type="ORF">GO755_29195</name>
</gene>
<dbReference type="AlphaFoldDB" id="A0A7K1SK39"/>
<dbReference type="GO" id="GO:0020037">
    <property type="term" value="F:heme binding"/>
    <property type="evidence" value="ECO:0007669"/>
    <property type="project" value="InterPro"/>
</dbReference>
<keyword evidence="2 4" id="KW-0479">Metal-binding</keyword>
<dbReference type="InterPro" id="IPR051395">
    <property type="entry name" value="Cytochrome_c_Peroxidase/MauG"/>
</dbReference>
<dbReference type="InterPro" id="IPR009056">
    <property type="entry name" value="Cyt_c-like_dom"/>
</dbReference>
<evidence type="ECO:0000256" key="1">
    <source>
        <dbReference type="ARBA" id="ARBA00022617"/>
    </source>
</evidence>
<dbReference type="Gene3D" id="1.10.760.10">
    <property type="entry name" value="Cytochrome c-like domain"/>
    <property type="match status" value="1"/>
</dbReference>
<keyword evidence="7" id="KW-1185">Reference proteome</keyword>
<organism evidence="6 7">
    <name type="scientific">Spirosoma arboris</name>
    <dbReference type="NCBI Taxonomy" id="2682092"/>
    <lineage>
        <taxon>Bacteria</taxon>
        <taxon>Pseudomonadati</taxon>
        <taxon>Bacteroidota</taxon>
        <taxon>Cytophagia</taxon>
        <taxon>Cytophagales</taxon>
        <taxon>Cytophagaceae</taxon>
        <taxon>Spirosoma</taxon>
    </lineage>
</organism>
<comment type="caution">
    <text evidence="6">The sequence shown here is derived from an EMBL/GenBank/DDBJ whole genome shotgun (WGS) entry which is preliminary data.</text>
</comment>
<dbReference type="GO" id="GO:0046872">
    <property type="term" value="F:metal ion binding"/>
    <property type="evidence" value="ECO:0007669"/>
    <property type="project" value="UniProtKB-KW"/>
</dbReference>
<reference evidence="6 7" key="1">
    <citation type="submission" date="2019-12" db="EMBL/GenBank/DDBJ databases">
        <title>Spirosoma sp. HMF4905 genome sequencing and assembly.</title>
        <authorList>
            <person name="Kang H."/>
            <person name="Cha I."/>
            <person name="Kim H."/>
            <person name="Joh K."/>
        </authorList>
    </citation>
    <scope>NUCLEOTIDE SEQUENCE [LARGE SCALE GENOMIC DNA]</scope>
    <source>
        <strain evidence="6 7">HMF4905</strain>
    </source>
</reference>
<feature type="domain" description="Cytochrome c" evidence="5">
    <location>
        <begin position="375"/>
        <end position="518"/>
    </location>
</feature>
<dbReference type="GO" id="GO:0009055">
    <property type="term" value="F:electron transfer activity"/>
    <property type="evidence" value="ECO:0007669"/>
    <property type="project" value="InterPro"/>
</dbReference>
<dbReference type="PANTHER" id="PTHR30600:SF9">
    <property type="entry name" value="BLR7738 PROTEIN"/>
    <property type="match status" value="1"/>
</dbReference>
<dbReference type="EMBL" id="WPIN01000014">
    <property type="protein sequence ID" value="MVM34145.1"/>
    <property type="molecule type" value="Genomic_DNA"/>
</dbReference>
<evidence type="ECO:0000256" key="3">
    <source>
        <dbReference type="ARBA" id="ARBA00023004"/>
    </source>
</evidence>
<dbReference type="Proteomes" id="UP000436006">
    <property type="component" value="Unassembled WGS sequence"/>
</dbReference>
<keyword evidence="1 4" id="KW-0349">Heme</keyword>
<evidence type="ECO:0000256" key="4">
    <source>
        <dbReference type="PROSITE-ProRule" id="PRU00433"/>
    </source>
</evidence>
<dbReference type="SUPFAM" id="SSF46626">
    <property type="entry name" value="Cytochrome c"/>
    <property type="match status" value="1"/>
</dbReference>
<keyword evidence="3 4" id="KW-0408">Iron</keyword>
<dbReference type="RefSeq" id="WP_157588959.1">
    <property type="nucleotide sequence ID" value="NZ_WPIN01000014.1"/>
</dbReference>
<evidence type="ECO:0000259" key="5">
    <source>
        <dbReference type="PROSITE" id="PS51007"/>
    </source>
</evidence>
<proteinExistence type="predicted"/>
<evidence type="ECO:0000313" key="6">
    <source>
        <dbReference type="EMBL" id="MVM34145.1"/>
    </source>
</evidence>
<dbReference type="PANTHER" id="PTHR30600">
    <property type="entry name" value="CYTOCHROME C PEROXIDASE-RELATED"/>
    <property type="match status" value="1"/>
</dbReference>
<dbReference type="InterPro" id="IPR036909">
    <property type="entry name" value="Cyt_c-like_dom_sf"/>
</dbReference>
<evidence type="ECO:0000256" key="2">
    <source>
        <dbReference type="ARBA" id="ARBA00022723"/>
    </source>
</evidence>
<accession>A0A7K1SK39</accession>
<sequence>MKQLLSALSILFLNCLLLGIFSYTTQTNGDQANVLVPFTPDIPRTWDSTAMATVELPLATSKASPKHVPTSYYYQLPERVIYKNYPVYAPGREPKGYWEWLKKQEPQVVFDPAKLKTEADWIKAGELLFDAPIDLDGAIISDEDIRDPAFYAYTKMPLTKDGIMPYARYVIPEKGKVLTGNLACSMCHTRVESNGMVLKGAQGNFPGDLATAWLIRKPDFPEAGAQFLSGILFDAPFVKDDPNSQLSHSSKAAITKAFEAVPPGTFGRQGTSILFPPSVPDLIGVQDRTYLDHGGLSRHRNIGDMMRYIAINQALDFLGDYDGYIPAGDQHKTRPEAGKSRFTGTFDRHSEAQLYALAKYVYSLKPPVNPNKPTEISKRGETVFIEQGCVSCHTPPLYTNNMLTPADGFTVPEDHLKKYDIFDISIGTDPGYTLKTRRGTGYYKIPSLKGVWYRGPFLHDGSLAKLDDMLDPKRLRDDYIPTGFKGADVKTRAVRGHEFGLELSPTDRNALLAFLKTL</sequence>
<name>A0A7K1SK39_9BACT</name>